<dbReference type="STRING" id="451379.A0A0N5AKW0"/>
<comment type="similarity">
    <text evidence="11">Belongs to the UTX family.</text>
</comment>
<evidence type="ECO:0000313" key="14">
    <source>
        <dbReference type="WBParaSite" id="SMUV_0000514601-mRNA-1"/>
    </source>
</evidence>
<sequence length="788" mass="91297">MFACLALSAYQKAYKTDDTLFWKSPSALFGLGLVYFHFRAYPFAAETFNYLLYSYPDLECVVEVYSRLGFIYKNLEVYDLSFNAALNCSYDSWFLPKIELHFQIAHCYDCAGDLEKAFTEYRTLLSDPNTQLKGLVVELFEIICKHDYSLGWICYRTDCPRQNRPQKILDAEGYLIQSRDLEPSCGKTYYYLGRCYGELPERARDAFVNYRESIDKSEADADTWCSIGVLYQQQNQPMDALQVNLMKYSYYSYTSDIPGSFSLLSTVHLPITASAEEILDECEKRIKNPSEFKEIFEERVPPPKPPNLPTEHLTDEQVNRFFGFCCCNESELLRRKTYVVIIEQKKDAFSMELQNFCKNKPIILIRGLTAALRMDLAIFSTKSFLEFPDHPVCVELRTQYRMSSPDINVDHLGKPTWSCYSAPSKTDIRDYAQYQAQHFQHCLKEEAEKLRSAGAKYGGTTQSDSNNTLKFGVNVDLSDENKFHKQFNELSKLPPFCRPAAGCNMLTHLGHSVVGMSNVQLYLKVPGSRTPGHQEDNCLASVNINIGPGDCEWFAVSYEYWGLMRKMLKKRDLDFLKGSWWPNYEDLINAGIPVHRFIQRAGDVVYVGSGCIHWVQSLGWCNNISWSVGRRKHYTNFLLNMHLSWQLARNIRFSDQKLYTLIKNMLIRSLAYSKMVYDMVVAAGKTVQMHSRHKGDSSPYCSVCEVEVWNLVFAKPENGKYIVYCVQCARNADLNNFRVLQQYTFEELSATYDNFRLYPVRNLFIKIKNIFYYHLFQLDHIFLANFIE</sequence>
<keyword evidence="4" id="KW-0479">Metal-binding</keyword>
<keyword evidence="7" id="KW-0223">Dioxygenase</keyword>
<dbReference type="GO" id="GO:0046872">
    <property type="term" value="F:metal ion binding"/>
    <property type="evidence" value="ECO:0007669"/>
    <property type="project" value="UniProtKB-KW"/>
</dbReference>
<dbReference type="Pfam" id="PF02373">
    <property type="entry name" value="JmjC"/>
    <property type="match status" value="1"/>
</dbReference>
<dbReference type="GO" id="GO:0000978">
    <property type="term" value="F:RNA polymerase II cis-regulatory region sequence-specific DNA binding"/>
    <property type="evidence" value="ECO:0007669"/>
    <property type="project" value="TreeGrafter"/>
</dbReference>
<dbReference type="InterPro" id="IPR003347">
    <property type="entry name" value="JmjC_dom"/>
</dbReference>
<dbReference type="SUPFAM" id="SSF48452">
    <property type="entry name" value="TPR-like"/>
    <property type="match status" value="1"/>
</dbReference>
<evidence type="ECO:0000256" key="8">
    <source>
        <dbReference type="ARBA" id="ARBA00023002"/>
    </source>
</evidence>
<dbReference type="InterPro" id="IPR048562">
    <property type="entry name" value="KDM6A_B-like_C-hel"/>
</dbReference>
<comment type="subcellular location">
    <subcellularLocation>
        <location evidence="2">Nucleus</location>
    </subcellularLocation>
</comment>
<dbReference type="Pfam" id="PF21322">
    <property type="entry name" value="KDM6_C-hel"/>
    <property type="match status" value="1"/>
</dbReference>
<evidence type="ECO:0000256" key="10">
    <source>
        <dbReference type="ARBA" id="ARBA00023242"/>
    </source>
</evidence>
<dbReference type="PROSITE" id="PS51184">
    <property type="entry name" value="JMJC"/>
    <property type="match status" value="1"/>
</dbReference>
<dbReference type="AlphaFoldDB" id="A0A0N5AKW0"/>
<evidence type="ECO:0000256" key="11">
    <source>
        <dbReference type="ARBA" id="ARBA00034483"/>
    </source>
</evidence>
<evidence type="ECO:0000256" key="4">
    <source>
        <dbReference type="ARBA" id="ARBA00022723"/>
    </source>
</evidence>
<dbReference type="SUPFAM" id="SSF51197">
    <property type="entry name" value="Clavaminate synthase-like"/>
    <property type="match status" value="1"/>
</dbReference>
<dbReference type="SMART" id="SM00558">
    <property type="entry name" value="JmjC"/>
    <property type="match status" value="1"/>
</dbReference>
<keyword evidence="13" id="KW-1185">Reference proteome</keyword>
<dbReference type="GO" id="GO:0071558">
    <property type="term" value="F:histone H3K27me2/H3K27me3 demethylase activity"/>
    <property type="evidence" value="ECO:0007669"/>
    <property type="project" value="TreeGrafter"/>
</dbReference>
<name>A0A0N5AKW0_9BILA</name>
<dbReference type="Proteomes" id="UP000046393">
    <property type="component" value="Unplaced"/>
</dbReference>
<keyword evidence="3" id="KW-0597">Phosphoprotein</keyword>
<protein>
    <submittedName>
        <fullName evidence="14">JmjC domain-containing protein</fullName>
    </submittedName>
</protein>
<dbReference type="Gene3D" id="2.60.120.650">
    <property type="entry name" value="Cupin"/>
    <property type="match status" value="1"/>
</dbReference>
<evidence type="ECO:0000256" key="5">
    <source>
        <dbReference type="ARBA" id="ARBA00022833"/>
    </source>
</evidence>
<proteinExistence type="inferred from homology"/>
<dbReference type="PANTHER" id="PTHR14017:SF1">
    <property type="entry name" value="LD02225P"/>
    <property type="match status" value="1"/>
</dbReference>
<accession>A0A0N5AKW0</accession>
<keyword evidence="8" id="KW-0560">Oxidoreductase</keyword>
<keyword evidence="9" id="KW-0408">Iron</keyword>
<evidence type="ECO:0000313" key="13">
    <source>
        <dbReference type="Proteomes" id="UP000046393"/>
    </source>
</evidence>
<keyword evidence="6" id="KW-0156">Chromatin regulator</keyword>
<dbReference type="Gene3D" id="1.25.40.10">
    <property type="entry name" value="Tetratricopeptide repeat domain"/>
    <property type="match status" value="2"/>
</dbReference>
<dbReference type="GO" id="GO:0044666">
    <property type="term" value="C:MLL3/4 complex"/>
    <property type="evidence" value="ECO:0007669"/>
    <property type="project" value="TreeGrafter"/>
</dbReference>
<dbReference type="Pfam" id="PF21326">
    <property type="entry name" value="KDM6_GATAL"/>
    <property type="match status" value="1"/>
</dbReference>
<evidence type="ECO:0000259" key="12">
    <source>
        <dbReference type="PROSITE" id="PS51184"/>
    </source>
</evidence>
<keyword evidence="5" id="KW-0862">Zinc</keyword>
<dbReference type="Gene3D" id="2.10.110.20">
    <property type="match status" value="1"/>
</dbReference>
<reference evidence="14" key="1">
    <citation type="submission" date="2017-02" db="UniProtKB">
        <authorList>
            <consortium name="WormBaseParasite"/>
        </authorList>
    </citation>
    <scope>IDENTIFICATION</scope>
</reference>
<dbReference type="GO" id="GO:0031490">
    <property type="term" value="F:chromatin DNA binding"/>
    <property type="evidence" value="ECO:0007669"/>
    <property type="project" value="TreeGrafter"/>
</dbReference>
<dbReference type="GO" id="GO:0010468">
    <property type="term" value="P:regulation of gene expression"/>
    <property type="evidence" value="ECO:0007669"/>
    <property type="project" value="TreeGrafter"/>
</dbReference>
<keyword evidence="10" id="KW-0539">Nucleus</keyword>
<organism evidence="13 14">
    <name type="scientific">Syphacia muris</name>
    <dbReference type="NCBI Taxonomy" id="451379"/>
    <lineage>
        <taxon>Eukaryota</taxon>
        <taxon>Metazoa</taxon>
        <taxon>Ecdysozoa</taxon>
        <taxon>Nematoda</taxon>
        <taxon>Chromadorea</taxon>
        <taxon>Rhabditida</taxon>
        <taxon>Spirurina</taxon>
        <taxon>Oxyuridomorpha</taxon>
        <taxon>Oxyuroidea</taxon>
        <taxon>Oxyuridae</taxon>
        <taxon>Syphacia</taxon>
    </lineage>
</organism>
<evidence type="ECO:0000256" key="6">
    <source>
        <dbReference type="ARBA" id="ARBA00022853"/>
    </source>
</evidence>
<dbReference type="InterPro" id="IPR051630">
    <property type="entry name" value="Corepressor-Demethylase"/>
</dbReference>
<evidence type="ECO:0000256" key="1">
    <source>
        <dbReference type="ARBA" id="ARBA00001954"/>
    </source>
</evidence>
<dbReference type="InterPro" id="IPR011990">
    <property type="entry name" value="TPR-like_helical_dom_sf"/>
</dbReference>
<feature type="domain" description="JmjC" evidence="12">
    <location>
        <begin position="482"/>
        <end position="645"/>
    </location>
</feature>
<dbReference type="InterPro" id="IPR048560">
    <property type="entry name" value="KDM6A_B-like_GATAL"/>
</dbReference>
<evidence type="ECO:0000256" key="9">
    <source>
        <dbReference type="ARBA" id="ARBA00023004"/>
    </source>
</evidence>
<evidence type="ECO:0000256" key="7">
    <source>
        <dbReference type="ARBA" id="ARBA00022964"/>
    </source>
</evidence>
<dbReference type="Gene3D" id="1.20.58.1370">
    <property type="match status" value="1"/>
</dbReference>
<evidence type="ECO:0000256" key="3">
    <source>
        <dbReference type="ARBA" id="ARBA00022553"/>
    </source>
</evidence>
<dbReference type="PANTHER" id="PTHR14017">
    <property type="entry name" value="LYSINE-SPECIFIC DEMETHYLASE"/>
    <property type="match status" value="1"/>
</dbReference>
<dbReference type="WBParaSite" id="SMUV_0000514601-mRNA-1">
    <property type="protein sequence ID" value="SMUV_0000514601-mRNA-1"/>
    <property type="gene ID" value="SMUV_0000514601"/>
</dbReference>
<dbReference type="InterPro" id="IPR046941">
    <property type="entry name" value="KDM6_GATAL_sf"/>
</dbReference>
<evidence type="ECO:0000256" key="2">
    <source>
        <dbReference type="ARBA" id="ARBA00004123"/>
    </source>
</evidence>
<comment type="cofactor">
    <cofactor evidence="1">
        <name>Fe(2+)</name>
        <dbReference type="ChEBI" id="CHEBI:29033"/>
    </cofactor>
</comment>